<dbReference type="GeneID" id="75692010"/>
<keyword evidence="2" id="KW-1185">Reference proteome</keyword>
<reference evidence="1 2" key="1">
    <citation type="submission" date="2021-04" db="EMBL/GenBank/DDBJ databases">
        <authorList>
            <person name="Shkoporov A.N."/>
            <person name="Stockdale S.R."/>
            <person name="Guerin E."/>
            <person name="Ross R.P."/>
            <person name="Hill C."/>
        </authorList>
    </citation>
    <scope>NUCLEOTIDE SEQUENCE [LARGE SCALE GENOMIC DNA]</scope>
    <source>
        <strain evidence="2">cr18_1</strain>
    </source>
</reference>
<dbReference type="InterPro" id="IPR034154">
    <property type="entry name" value="TOPRIM_DnaG/twinkle"/>
</dbReference>
<dbReference type="KEGG" id="vg:75692010"/>
<gene>
    <name evidence="1" type="primary">gp_22747</name>
</gene>
<dbReference type="Pfam" id="PF13155">
    <property type="entry name" value="Toprim_2"/>
    <property type="match status" value="1"/>
</dbReference>
<dbReference type="Proteomes" id="UP000827799">
    <property type="component" value="Segment"/>
</dbReference>
<evidence type="ECO:0000313" key="1">
    <source>
        <dbReference type="EMBL" id="QWM90082.1"/>
    </source>
</evidence>
<accession>A0AAE7S0U4</accession>
<dbReference type="EMBL" id="MZ130485">
    <property type="protein sequence ID" value="QWM90082.1"/>
    <property type="molecule type" value="Genomic_DNA"/>
</dbReference>
<protein>
    <submittedName>
        <fullName evidence="1">DNA primase (Bacterial type)</fullName>
    </submittedName>
</protein>
<organism evidence="1 2">
    <name type="scientific">uncultured phage cr18_1</name>
    <dbReference type="NCBI Taxonomy" id="2986407"/>
    <lineage>
        <taxon>Viruses</taxon>
        <taxon>Duplodnaviria</taxon>
        <taxon>Heunggongvirae</taxon>
        <taxon>Uroviricota</taxon>
        <taxon>Caudoviricetes</taxon>
        <taxon>Crassvirales</taxon>
        <taxon>Steigviridae</taxon>
        <taxon>Asinivirinae</taxon>
        <taxon>Lebriduvirus</taxon>
        <taxon>Lebriduvirus gastrointestinalis</taxon>
    </lineage>
</organism>
<sequence length="330" mass="37854">MIGRTSASVTLEELLNKVSEFDVLNHYFGVSELPVIINSPLRQDRKPSFGLYSSDGKRVHFVDYATRDRGGLWDLLGLYWGVSYIQVLTRVWEDLPNFSSTNPVFNVKTTEYSDKVLHKQPKSIDLKCKVRPWAKHDIEFWESFGITLEWLDYADIYPISHKIVIKNGQEYVFGADKYAYAYVERKEGNITLKIYQPFNTKGYKWSNRHDRSVISLWTKVPEFGARICICASMKDALCLWANTGIPAIAIQGEGYGMSETAVSELRRRYREVYILLDNDEAGLKDGEKLSESTGFTNLILPDINGAKDVADLYKQLQNKELFKEIILGLF</sequence>
<proteinExistence type="predicted"/>
<name>A0AAE7S0U4_9CAUD</name>
<dbReference type="CDD" id="cd01029">
    <property type="entry name" value="TOPRIM_primases"/>
    <property type="match status" value="1"/>
</dbReference>
<evidence type="ECO:0000313" key="2">
    <source>
        <dbReference type="Proteomes" id="UP000827799"/>
    </source>
</evidence>
<dbReference type="Gene3D" id="3.40.1360.10">
    <property type="match status" value="1"/>
</dbReference>
<dbReference type="RefSeq" id="YP_010359654.1">
    <property type="nucleotide sequence ID" value="NC_062775.1"/>
</dbReference>
<dbReference type="SUPFAM" id="SSF56731">
    <property type="entry name" value="DNA primase core"/>
    <property type="match status" value="1"/>
</dbReference>